<feature type="transmembrane region" description="Helical" evidence="1">
    <location>
        <begin position="291"/>
        <end position="315"/>
    </location>
</feature>
<evidence type="ECO:0000256" key="1">
    <source>
        <dbReference type="SAM" id="Phobius"/>
    </source>
</evidence>
<feature type="transmembrane region" description="Helical" evidence="1">
    <location>
        <begin position="321"/>
        <end position="341"/>
    </location>
</feature>
<evidence type="ECO:0000313" key="3">
    <source>
        <dbReference type="EMBL" id="MDZ7281835.1"/>
    </source>
</evidence>
<keyword evidence="1" id="KW-0472">Membrane</keyword>
<dbReference type="EMBL" id="JAOBTW010000007">
    <property type="protein sequence ID" value="MDZ7281835.1"/>
    <property type="molecule type" value="Genomic_DNA"/>
</dbReference>
<keyword evidence="1" id="KW-1133">Transmembrane helix</keyword>
<feature type="transmembrane region" description="Helical" evidence="1">
    <location>
        <begin position="233"/>
        <end position="250"/>
    </location>
</feature>
<accession>A0ABU5LPI2</accession>
<sequence length="381" mass="42056">MTQEAKDSGLLPGVQLLRGLSALLVVATHANLILEHSRFLGHVAYRGVLNDAGLFGVSIFFVISGFIIALVSLDDRWLPRLTRTDFARRRFVRIVPFLWVCVIGYNLLSLVSTHAVEWGPMLRALSVWPVGELKPNVVWSLRHEFLFYGLFLILVMGRRRHFLPLVLWFLAPLLCWPLVPLLGVRPPEELGGWSELFRVVFLGANGGANLQFGAGFLLGLLALRRHPVMAQRGFGLIAPLLATIAVALIVDRLALPNSLGRSLLWTALAVPPVWLAITCRARAGWFKRAGLALGDSSFALYLVHNPILLIVMQVARHLHLISHPLFLPAAVAMAVLGGWVAHRLIERPLIRALAHGRPLAPWLRRRRSAPPSEAAAPGPAD</sequence>
<feature type="transmembrane region" description="Helical" evidence="1">
    <location>
        <begin position="162"/>
        <end position="179"/>
    </location>
</feature>
<evidence type="ECO:0000313" key="4">
    <source>
        <dbReference type="Proteomes" id="UP001292182"/>
    </source>
</evidence>
<feature type="transmembrane region" description="Helical" evidence="1">
    <location>
        <begin position="136"/>
        <end position="155"/>
    </location>
</feature>
<dbReference type="RefSeq" id="WP_322539049.1">
    <property type="nucleotide sequence ID" value="NZ_JAOBTW010000007.1"/>
</dbReference>
<organism evidence="3 4">
    <name type="scientific">Sphingomonas sanguinis</name>
    <dbReference type="NCBI Taxonomy" id="33051"/>
    <lineage>
        <taxon>Bacteria</taxon>
        <taxon>Pseudomonadati</taxon>
        <taxon>Pseudomonadota</taxon>
        <taxon>Alphaproteobacteria</taxon>
        <taxon>Sphingomonadales</taxon>
        <taxon>Sphingomonadaceae</taxon>
        <taxon>Sphingomonas</taxon>
    </lineage>
</organism>
<gene>
    <name evidence="3" type="ORF">N4G62_07325</name>
</gene>
<keyword evidence="3" id="KW-0012">Acyltransferase</keyword>
<keyword evidence="4" id="KW-1185">Reference proteome</keyword>
<feature type="domain" description="Acyltransferase 3" evidence="2">
    <location>
        <begin position="13"/>
        <end position="342"/>
    </location>
</feature>
<dbReference type="Proteomes" id="UP001292182">
    <property type="component" value="Unassembled WGS sequence"/>
</dbReference>
<keyword evidence="3" id="KW-0808">Transferase</keyword>
<comment type="caution">
    <text evidence="3">The sequence shown here is derived from an EMBL/GenBank/DDBJ whole genome shotgun (WGS) entry which is preliminary data.</text>
</comment>
<dbReference type="InterPro" id="IPR002656">
    <property type="entry name" value="Acyl_transf_3_dom"/>
</dbReference>
<name>A0ABU5LPI2_9SPHN</name>
<keyword evidence="1" id="KW-0812">Transmembrane</keyword>
<proteinExistence type="predicted"/>
<feature type="transmembrane region" description="Helical" evidence="1">
    <location>
        <begin position="262"/>
        <end position="279"/>
    </location>
</feature>
<feature type="transmembrane region" description="Helical" evidence="1">
    <location>
        <begin position="199"/>
        <end position="221"/>
    </location>
</feature>
<dbReference type="GO" id="GO:0016746">
    <property type="term" value="F:acyltransferase activity"/>
    <property type="evidence" value="ECO:0007669"/>
    <property type="project" value="UniProtKB-KW"/>
</dbReference>
<dbReference type="PANTHER" id="PTHR23028">
    <property type="entry name" value="ACETYLTRANSFERASE"/>
    <property type="match status" value="1"/>
</dbReference>
<feature type="transmembrane region" description="Helical" evidence="1">
    <location>
        <begin position="54"/>
        <end position="73"/>
    </location>
</feature>
<reference evidence="4" key="1">
    <citation type="submission" date="2023-07" db="EMBL/GenBank/DDBJ databases">
        <title>Whole genome sequence analysis of rice epiphytic Sphingomonas sanguinis OsEp_Plm_15B2.</title>
        <authorList>
            <person name="Sahu K.P."/>
            <person name="Asharani P."/>
            <person name="Reddy B."/>
            <person name="Kumar A."/>
        </authorList>
    </citation>
    <scope>NUCLEOTIDE SEQUENCE [LARGE SCALE GENOMIC DNA]</scope>
    <source>
        <strain evidence="4">OsEp_Plm_15B2</strain>
    </source>
</reference>
<protein>
    <submittedName>
        <fullName evidence="3">Acyltransferase</fullName>
    </submittedName>
</protein>
<feature type="transmembrane region" description="Helical" evidence="1">
    <location>
        <begin position="94"/>
        <end position="116"/>
    </location>
</feature>
<dbReference type="Pfam" id="PF01757">
    <property type="entry name" value="Acyl_transf_3"/>
    <property type="match status" value="1"/>
</dbReference>
<dbReference type="InterPro" id="IPR050879">
    <property type="entry name" value="Acyltransferase_3"/>
</dbReference>
<dbReference type="PANTHER" id="PTHR23028:SF131">
    <property type="entry name" value="BLR2367 PROTEIN"/>
    <property type="match status" value="1"/>
</dbReference>
<evidence type="ECO:0000259" key="2">
    <source>
        <dbReference type="Pfam" id="PF01757"/>
    </source>
</evidence>